<evidence type="ECO:0000313" key="1">
    <source>
        <dbReference type="EMBL" id="GAH74351.1"/>
    </source>
</evidence>
<name>X1HW05_9ZZZZ</name>
<feature type="non-terminal residue" evidence="1">
    <location>
        <position position="62"/>
    </location>
</feature>
<proteinExistence type="predicted"/>
<comment type="caution">
    <text evidence="1">The sequence shown here is derived from an EMBL/GenBank/DDBJ whole genome shotgun (WGS) entry which is preliminary data.</text>
</comment>
<accession>X1HW05</accession>
<organism evidence="1">
    <name type="scientific">marine sediment metagenome</name>
    <dbReference type="NCBI Taxonomy" id="412755"/>
    <lineage>
        <taxon>unclassified sequences</taxon>
        <taxon>metagenomes</taxon>
        <taxon>ecological metagenomes</taxon>
    </lineage>
</organism>
<sequence>MQRVGIEEVKAGNWIRENTEKYSLFIGDFYSGGKFRSNVPVVIFGERRILGSKADPAMNIFR</sequence>
<reference evidence="1" key="1">
    <citation type="journal article" date="2014" name="Front. Microbiol.">
        <title>High frequency of phylogenetically diverse reductive dehalogenase-homologous genes in deep subseafloor sedimentary metagenomes.</title>
        <authorList>
            <person name="Kawai M."/>
            <person name="Futagami T."/>
            <person name="Toyoda A."/>
            <person name="Takaki Y."/>
            <person name="Nishi S."/>
            <person name="Hori S."/>
            <person name="Arai W."/>
            <person name="Tsubouchi T."/>
            <person name="Morono Y."/>
            <person name="Uchiyama I."/>
            <person name="Ito T."/>
            <person name="Fujiyama A."/>
            <person name="Inagaki F."/>
            <person name="Takami H."/>
        </authorList>
    </citation>
    <scope>NUCLEOTIDE SEQUENCE</scope>
    <source>
        <strain evidence="1">Expedition CK06-06</strain>
    </source>
</reference>
<dbReference type="AlphaFoldDB" id="X1HW05"/>
<protein>
    <submittedName>
        <fullName evidence="1">Uncharacterized protein</fullName>
    </submittedName>
</protein>
<dbReference type="EMBL" id="BARU01032737">
    <property type="protein sequence ID" value="GAH74351.1"/>
    <property type="molecule type" value="Genomic_DNA"/>
</dbReference>
<gene>
    <name evidence="1" type="ORF">S03H2_51589</name>
</gene>